<evidence type="ECO:0000256" key="2">
    <source>
        <dbReference type="ARBA" id="ARBA00005417"/>
    </source>
</evidence>
<dbReference type="FunFam" id="3.40.50.300:FF:000221">
    <property type="entry name" value="Multidrug ABC transporter ATP-binding protein"/>
    <property type="match status" value="1"/>
</dbReference>
<dbReference type="CDD" id="cd07346">
    <property type="entry name" value="ABC_6TM_exporters"/>
    <property type="match status" value="1"/>
</dbReference>
<dbReference type="Gene3D" id="2.60.120.10">
    <property type="entry name" value="Jelly Rolls"/>
    <property type="match status" value="1"/>
</dbReference>
<dbReference type="SUPFAM" id="SSF52540">
    <property type="entry name" value="P-loop containing nucleoside triphosphate hydrolases"/>
    <property type="match status" value="1"/>
</dbReference>
<gene>
    <name evidence="15" type="ORF">F0357_07760</name>
</gene>
<dbReference type="Pfam" id="PF00664">
    <property type="entry name" value="ABC_membrane"/>
    <property type="match status" value="1"/>
</dbReference>
<dbReference type="RefSeq" id="WP_153479805.1">
    <property type="nucleotide sequence ID" value="NZ_VWNA01000001.1"/>
</dbReference>
<feature type="domain" description="ABC transmembrane type-1" evidence="14">
    <location>
        <begin position="214"/>
        <end position="495"/>
    </location>
</feature>
<comment type="subcellular location">
    <subcellularLocation>
        <location evidence="1">Cell membrane</location>
        <topology evidence="1">Multi-pass membrane protein</topology>
    </subcellularLocation>
</comment>
<reference evidence="15 16" key="1">
    <citation type="submission" date="2019-09" db="EMBL/GenBank/DDBJ databases">
        <title>Segnochrobactrum spirostomi gen. nov., sp. nov., isolated from the ciliate Spirostomum cf. yagiui and description of a novel family, Segnochrobactraceae fam. nov. within the order Rhizobiales of the class Alphaproteobacteria.</title>
        <authorList>
            <person name="Akter S."/>
            <person name="Shazib S.U.A."/>
            <person name="Shin M.K."/>
        </authorList>
    </citation>
    <scope>NUCLEOTIDE SEQUENCE [LARGE SCALE GENOMIC DNA]</scope>
    <source>
        <strain evidence="15 16">Sp-1</strain>
    </source>
</reference>
<dbReference type="GO" id="GO:0005524">
    <property type="term" value="F:ATP binding"/>
    <property type="evidence" value="ECO:0007669"/>
    <property type="project" value="UniProtKB-KW"/>
</dbReference>
<dbReference type="GO" id="GO:0005886">
    <property type="term" value="C:plasma membrane"/>
    <property type="evidence" value="ECO:0007669"/>
    <property type="project" value="UniProtKB-SubCell"/>
</dbReference>
<feature type="transmembrane region" description="Helical" evidence="11">
    <location>
        <begin position="210"/>
        <end position="229"/>
    </location>
</feature>
<feature type="transmembrane region" description="Helical" evidence="11">
    <location>
        <begin position="249"/>
        <end position="272"/>
    </location>
</feature>
<dbReference type="Gene3D" id="1.20.1560.10">
    <property type="entry name" value="ABC transporter type 1, transmembrane domain"/>
    <property type="match status" value="1"/>
</dbReference>
<keyword evidence="16" id="KW-1185">Reference proteome</keyword>
<dbReference type="Gene3D" id="3.40.50.300">
    <property type="entry name" value="P-loop containing nucleotide triphosphate hydrolases"/>
    <property type="match status" value="1"/>
</dbReference>
<dbReference type="SUPFAM" id="SSF90123">
    <property type="entry name" value="ABC transporter transmembrane region"/>
    <property type="match status" value="1"/>
</dbReference>
<keyword evidence="5" id="KW-0762">Sugar transport</keyword>
<evidence type="ECO:0000259" key="14">
    <source>
        <dbReference type="PROSITE" id="PS50929"/>
    </source>
</evidence>
<dbReference type="CDD" id="cd00038">
    <property type="entry name" value="CAP_ED"/>
    <property type="match status" value="1"/>
</dbReference>
<dbReference type="SUPFAM" id="SSF51206">
    <property type="entry name" value="cAMP-binding domain-like"/>
    <property type="match status" value="1"/>
</dbReference>
<dbReference type="PROSITE" id="PS00211">
    <property type="entry name" value="ABC_TRANSPORTER_1"/>
    <property type="match status" value="1"/>
</dbReference>
<dbReference type="InterPro" id="IPR036640">
    <property type="entry name" value="ABC1_TM_sf"/>
</dbReference>
<proteinExistence type="inferred from homology"/>
<dbReference type="Pfam" id="PF00027">
    <property type="entry name" value="cNMP_binding"/>
    <property type="match status" value="1"/>
</dbReference>
<dbReference type="InterPro" id="IPR039421">
    <property type="entry name" value="Type_1_exporter"/>
</dbReference>
<evidence type="ECO:0000259" key="12">
    <source>
        <dbReference type="PROSITE" id="PS50042"/>
    </source>
</evidence>
<accession>A0A6A7Y1J6</accession>
<protein>
    <submittedName>
        <fullName evidence="15">ATP-binding cassette domain-containing protein</fullName>
    </submittedName>
</protein>
<dbReference type="InterPro" id="IPR017871">
    <property type="entry name" value="ABC_transporter-like_CS"/>
</dbReference>
<evidence type="ECO:0000256" key="9">
    <source>
        <dbReference type="ARBA" id="ARBA00022989"/>
    </source>
</evidence>
<dbReference type="InterPro" id="IPR018490">
    <property type="entry name" value="cNMP-bd_dom_sf"/>
</dbReference>
<evidence type="ECO:0000256" key="11">
    <source>
        <dbReference type="SAM" id="Phobius"/>
    </source>
</evidence>
<dbReference type="InterPro" id="IPR014710">
    <property type="entry name" value="RmlC-like_jellyroll"/>
</dbReference>
<feature type="domain" description="Cyclic nucleotide-binding" evidence="12">
    <location>
        <begin position="787"/>
        <end position="907"/>
    </location>
</feature>
<feature type="transmembrane region" description="Helical" evidence="11">
    <location>
        <begin position="323"/>
        <end position="346"/>
    </location>
</feature>
<dbReference type="PROSITE" id="PS50042">
    <property type="entry name" value="CNMP_BINDING_3"/>
    <property type="match status" value="1"/>
</dbReference>
<dbReference type="AlphaFoldDB" id="A0A6A7Y1J6"/>
<dbReference type="SMART" id="SM00382">
    <property type="entry name" value="AAA"/>
    <property type="match status" value="1"/>
</dbReference>
<dbReference type="SMART" id="SM00100">
    <property type="entry name" value="cNMP"/>
    <property type="match status" value="1"/>
</dbReference>
<dbReference type="InterPro" id="IPR003593">
    <property type="entry name" value="AAA+_ATPase"/>
</dbReference>
<dbReference type="PANTHER" id="PTHR43394">
    <property type="entry name" value="ATP-DEPENDENT PERMEASE MDL1, MITOCHONDRIAL"/>
    <property type="match status" value="1"/>
</dbReference>
<dbReference type="InterPro" id="IPR027417">
    <property type="entry name" value="P-loop_NTPase"/>
</dbReference>
<evidence type="ECO:0000256" key="4">
    <source>
        <dbReference type="ARBA" id="ARBA00022475"/>
    </source>
</evidence>
<evidence type="ECO:0000259" key="13">
    <source>
        <dbReference type="PROSITE" id="PS50893"/>
    </source>
</evidence>
<keyword evidence="6 11" id="KW-0812">Transmembrane</keyword>
<evidence type="ECO:0000256" key="5">
    <source>
        <dbReference type="ARBA" id="ARBA00022597"/>
    </source>
</evidence>
<keyword evidence="8 15" id="KW-0067">ATP-binding</keyword>
<dbReference type="PROSITE" id="PS50893">
    <property type="entry name" value="ABC_TRANSPORTER_2"/>
    <property type="match status" value="1"/>
</dbReference>
<evidence type="ECO:0000256" key="3">
    <source>
        <dbReference type="ARBA" id="ARBA00022448"/>
    </source>
</evidence>
<evidence type="ECO:0000256" key="8">
    <source>
        <dbReference type="ARBA" id="ARBA00022840"/>
    </source>
</evidence>
<name>A0A6A7Y1J6_9HYPH</name>
<keyword evidence="7" id="KW-0547">Nucleotide-binding</keyword>
<dbReference type="InterPro" id="IPR011527">
    <property type="entry name" value="ABC1_TM_dom"/>
</dbReference>
<keyword evidence="9 11" id="KW-1133">Transmembrane helix</keyword>
<dbReference type="InterPro" id="IPR000595">
    <property type="entry name" value="cNMP-bd_dom"/>
</dbReference>
<keyword evidence="4" id="KW-1003">Cell membrane</keyword>
<dbReference type="Proteomes" id="UP000332515">
    <property type="component" value="Unassembled WGS sequence"/>
</dbReference>
<organism evidence="15 16">
    <name type="scientific">Segnochrobactrum spirostomi</name>
    <dbReference type="NCBI Taxonomy" id="2608987"/>
    <lineage>
        <taxon>Bacteria</taxon>
        <taxon>Pseudomonadati</taxon>
        <taxon>Pseudomonadota</taxon>
        <taxon>Alphaproteobacteria</taxon>
        <taxon>Hyphomicrobiales</taxon>
        <taxon>Segnochrobactraceae</taxon>
        <taxon>Segnochrobactrum</taxon>
    </lineage>
</organism>
<evidence type="ECO:0000313" key="15">
    <source>
        <dbReference type="EMBL" id="MQT12556.1"/>
    </source>
</evidence>
<dbReference type="GO" id="GO:0015421">
    <property type="term" value="F:ABC-type oligopeptide transporter activity"/>
    <property type="evidence" value="ECO:0007669"/>
    <property type="project" value="TreeGrafter"/>
</dbReference>
<feature type="transmembrane region" description="Helical" evidence="11">
    <location>
        <begin position="352"/>
        <end position="371"/>
    </location>
</feature>
<dbReference type="InterPro" id="IPR003439">
    <property type="entry name" value="ABC_transporter-like_ATP-bd"/>
</dbReference>
<sequence length="926" mass="101828">MSVGHFDWFKKHDTEDELRHKLERLYSVVCGRLALKADPAFIEEALAENPEEAKREPVRRLMRHLLTYKLAMPSGAWGLLGLGLLHSVLLEIGREDGGKPDPIVIQREEARDLAGLARRLQLPEVDKHDIRRAGAFVEYLLRTRGPRGFAKFGRKMGTDGSVEKASRAVTGLSASGLELAWQQSIKATDHEKGPMTLILWVVRASLKHKALLTLFLIANAVQLAYSVKVPVWLQDLFNNGIEKNNISVIQHYITLLSVGFLFASGFGVLLDYTVAKLGPRIMNDIRERMFVKVNNIDGRVLALADTDEIVADFTNDLTVLEKAVIWAIPNLFSKALVLIGSVYVAFTLDTRLAIATLASLIVAFWLPRSFSRRAVRYNYERGSEDAKVSHIVKENLLMQRIIRMFGLRELQSKVFSDQMRKLFRASYHQYFSSNLVGRITNFGVSAAQLIVIGLGAVQSVEGQVSPGTIVAFITLLLTIGGAAGFIGAQLPLVIQGVGGLARVDSLLDKPDAAPEPKNPETLDGPVRSVRFENVNFSYDDTTPALTDVSFSVECPKHVMIVGPSGSGKTTVLRMIENQFAPSGGHIRINGIDTRLLGETQLRSLLSLVPQETILFQGSVRENIRMGKLDATEEEIIAAAKEAEMHEIILSLSDGYDTDVGESGNKLSGGQRQRIAIARALLRDPQILLLDEATSALDAASRTAIEKTLAKVTEGRTVFWVTHDPTQCANADIVIVVKAGHLAEIGTHAELLAANGVYADLWEKTVIASGDAAVSREQLIERILRRPVMRNVPPVFVETLVSRMQVEMVSAGTPITIEGQRSDKLAIITQGEALQSVHLADGTLQPITVYEIADFVGETAALADATELTQIVARTSCRLLSIDRDALRKVFDEYPEISNRIIADLGSRYETLGKQFAWQKLHGPEPV</sequence>
<evidence type="ECO:0000256" key="6">
    <source>
        <dbReference type="ARBA" id="ARBA00022692"/>
    </source>
</evidence>
<evidence type="ECO:0000256" key="1">
    <source>
        <dbReference type="ARBA" id="ARBA00004651"/>
    </source>
</evidence>
<keyword evidence="10 11" id="KW-0472">Membrane</keyword>
<evidence type="ECO:0000256" key="10">
    <source>
        <dbReference type="ARBA" id="ARBA00023136"/>
    </source>
</evidence>
<dbReference type="GO" id="GO:0016887">
    <property type="term" value="F:ATP hydrolysis activity"/>
    <property type="evidence" value="ECO:0007669"/>
    <property type="project" value="InterPro"/>
</dbReference>
<feature type="transmembrane region" description="Helical" evidence="11">
    <location>
        <begin position="469"/>
        <end position="494"/>
    </location>
</feature>
<dbReference type="PANTHER" id="PTHR43394:SF1">
    <property type="entry name" value="ATP-BINDING CASSETTE SUB-FAMILY B MEMBER 10, MITOCHONDRIAL"/>
    <property type="match status" value="1"/>
</dbReference>
<comment type="caution">
    <text evidence="15">The sequence shown here is derived from an EMBL/GenBank/DDBJ whole genome shotgun (WGS) entry which is preliminary data.</text>
</comment>
<evidence type="ECO:0000256" key="7">
    <source>
        <dbReference type="ARBA" id="ARBA00022741"/>
    </source>
</evidence>
<dbReference type="Pfam" id="PF00005">
    <property type="entry name" value="ABC_tran"/>
    <property type="match status" value="1"/>
</dbReference>
<evidence type="ECO:0000313" key="16">
    <source>
        <dbReference type="Proteomes" id="UP000332515"/>
    </source>
</evidence>
<dbReference type="PROSITE" id="PS50929">
    <property type="entry name" value="ABC_TM1F"/>
    <property type="match status" value="1"/>
</dbReference>
<comment type="similarity">
    <text evidence="2">Belongs to the ABC transporter superfamily.</text>
</comment>
<feature type="domain" description="ABC transporter" evidence="13">
    <location>
        <begin position="529"/>
        <end position="763"/>
    </location>
</feature>
<keyword evidence="3" id="KW-0813">Transport</keyword>
<dbReference type="EMBL" id="VWNA01000001">
    <property type="protein sequence ID" value="MQT12556.1"/>
    <property type="molecule type" value="Genomic_DNA"/>
</dbReference>